<dbReference type="Pfam" id="PF02446">
    <property type="entry name" value="Glyco_hydro_77"/>
    <property type="match status" value="1"/>
</dbReference>
<dbReference type="NCBIfam" id="TIGR00217">
    <property type="entry name" value="malQ"/>
    <property type="match status" value="1"/>
</dbReference>
<evidence type="ECO:0000313" key="13">
    <source>
        <dbReference type="Proteomes" id="UP001165306"/>
    </source>
</evidence>
<evidence type="ECO:0000256" key="1">
    <source>
        <dbReference type="ARBA" id="ARBA00000439"/>
    </source>
</evidence>
<proteinExistence type="inferred from homology"/>
<protein>
    <recommendedName>
        <fullName evidence="4 10">4-alpha-glucanotransferase</fullName>
        <ecNumber evidence="3 10">2.4.1.25</ecNumber>
    </recommendedName>
    <alternativeName>
        <fullName evidence="8 10">Amylomaltase</fullName>
    </alternativeName>
    <alternativeName>
        <fullName evidence="9 10">Disproportionating enzyme</fullName>
    </alternativeName>
</protein>
<evidence type="ECO:0000256" key="8">
    <source>
        <dbReference type="ARBA" id="ARBA00031423"/>
    </source>
</evidence>
<dbReference type="InterPro" id="IPR017853">
    <property type="entry name" value="GH"/>
</dbReference>
<comment type="similarity">
    <text evidence="2 10">Belongs to the disproportionating enzyme family.</text>
</comment>
<evidence type="ECO:0000256" key="10">
    <source>
        <dbReference type="RuleBase" id="RU361207"/>
    </source>
</evidence>
<comment type="caution">
    <text evidence="12">The sequence shown here is derived from an EMBL/GenBank/DDBJ whole genome shotgun (WGS) entry which is preliminary data.</text>
</comment>
<evidence type="ECO:0000256" key="7">
    <source>
        <dbReference type="ARBA" id="ARBA00023277"/>
    </source>
</evidence>
<evidence type="ECO:0000256" key="3">
    <source>
        <dbReference type="ARBA" id="ARBA00012560"/>
    </source>
</evidence>
<dbReference type="GO" id="GO:0005975">
    <property type="term" value="P:carbohydrate metabolic process"/>
    <property type="evidence" value="ECO:0007669"/>
    <property type="project" value="InterPro"/>
</dbReference>
<keyword evidence="13" id="KW-1185">Reference proteome</keyword>
<feature type="domain" description="MalQ N-terminal beta-sandwich" evidence="11">
    <location>
        <begin position="71"/>
        <end position="167"/>
    </location>
</feature>
<comment type="catalytic activity">
    <reaction evidence="1 10">
        <text>Transfers a segment of a (1-&gt;4)-alpha-D-glucan to a new position in an acceptor, which may be glucose or a (1-&gt;4)-alpha-D-glucan.</text>
        <dbReference type="EC" id="2.4.1.25"/>
    </reaction>
</comment>
<dbReference type="GO" id="GO:0004134">
    <property type="term" value="F:4-alpha-glucanotransferase activity"/>
    <property type="evidence" value="ECO:0007669"/>
    <property type="project" value="UniProtKB-EC"/>
</dbReference>
<dbReference type="Gene3D" id="3.20.20.80">
    <property type="entry name" value="Glycosidases"/>
    <property type="match status" value="1"/>
</dbReference>
<evidence type="ECO:0000256" key="5">
    <source>
        <dbReference type="ARBA" id="ARBA00022676"/>
    </source>
</evidence>
<dbReference type="InterPro" id="IPR048458">
    <property type="entry name" value="MalQ_N"/>
</dbReference>
<dbReference type="PANTHER" id="PTHR32438">
    <property type="entry name" value="4-ALPHA-GLUCANOTRANSFERASE DPE1, CHLOROPLASTIC/AMYLOPLASTIC"/>
    <property type="match status" value="1"/>
</dbReference>
<sequence>MRSTGFRELRRLAFSHGIQIAYRDIRGQRQTARPEALMAVLRALGTPIERPDDAPELLRARDVEQWSRRCEPVVVAWDDVPADLPLRLPSELDAGRLAAVIALEDGSSRELRVDLGQLPVTGSASVDGRRYVLRSLPLPEGLPRGYHRLSLGFPDGGLATATVIAAPRRAWQPSGEQARLWGTFLPLYALTSDRSWSAGNFSDLADLLEWTKRLGGQFTGTLPLLAAYLDEPFEISPYAPVSRLFWNEFYLDVTALAEFQASRAARDLVNSRDFQDELRRLRRDRLVDYRHGMRLRRRVLELLARQCWETPGPRREELETWRAAHPEAERYAAFRATVERYRAGWSAWPEPLRSGQRTDGDPDVARYHLYVQWAAEQQVRQLAQRHDQGGQGLYLDLPVGVHPDGFDTWRFRDLFIQSVSAGAPPDPFFDEGQVWGFPPLHPERQREDGYGYLRACLQHHLCHAGMLRIDHVMGLHRLYLIPAGSSGRDGVYIRYPAEEMYAVLALESHRGRCIVVGEDLGTAPDAVRRAMARHGLLRMYVLPFELRPGGQAAAPPRNALACLDTHDLPPFAALWGSWPAQERQRLLAWLRQQGCLTAVEGDEALAALHGFLAFLAASPAQALVVNLEDLWLETEPQNRPGTGLEQPNWRRKARYALEDVTNSAALQALLAQIDRLRRQGGEA</sequence>
<dbReference type="Pfam" id="PF21226">
    <property type="entry name" value="MalQ_N"/>
    <property type="match status" value="1"/>
</dbReference>
<dbReference type="RefSeq" id="WP_284056388.1">
    <property type="nucleotide sequence ID" value="NZ_JAMSLR010000003.1"/>
</dbReference>
<evidence type="ECO:0000256" key="9">
    <source>
        <dbReference type="ARBA" id="ARBA00031501"/>
    </source>
</evidence>
<name>A0AA42BAJ5_9BACT</name>
<evidence type="ECO:0000259" key="11">
    <source>
        <dbReference type="Pfam" id="PF21226"/>
    </source>
</evidence>
<keyword evidence="7 10" id="KW-0119">Carbohydrate metabolism</keyword>
<keyword evidence="5 10" id="KW-0328">Glycosyltransferase</keyword>
<keyword evidence="6 10" id="KW-0808">Transferase</keyword>
<evidence type="ECO:0000256" key="4">
    <source>
        <dbReference type="ARBA" id="ARBA00020295"/>
    </source>
</evidence>
<dbReference type="InterPro" id="IPR003385">
    <property type="entry name" value="Glyco_hydro_77"/>
</dbReference>
<dbReference type="AlphaFoldDB" id="A0AA42BAJ5"/>
<organism evidence="12 13">
    <name type="scientific">Thermalbibacter longus</name>
    <dbReference type="NCBI Taxonomy" id="2951981"/>
    <lineage>
        <taxon>Bacteria</taxon>
        <taxon>Pseudomonadati</taxon>
        <taxon>Thermomicrobiota</taxon>
        <taxon>Thermomicrobia</taxon>
        <taxon>Thermomicrobiales</taxon>
        <taxon>Thermomicrobiaceae</taxon>
        <taxon>Thermalbibacter</taxon>
    </lineage>
</organism>
<accession>A0AA42BAJ5</accession>
<dbReference type="SUPFAM" id="SSF51445">
    <property type="entry name" value="(Trans)glycosidases"/>
    <property type="match status" value="1"/>
</dbReference>
<evidence type="ECO:0000256" key="6">
    <source>
        <dbReference type="ARBA" id="ARBA00022679"/>
    </source>
</evidence>
<dbReference type="PANTHER" id="PTHR32438:SF5">
    <property type="entry name" value="4-ALPHA-GLUCANOTRANSFERASE DPE1, CHLOROPLASTIC_AMYLOPLASTIC"/>
    <property type="match status" value="1"/>
</dbReference>
<dbReference type="EMBL" id="JAMSLR010000003">
    <property type="protein sequence ID" value="MCM8748605.1"/>
    <property type="molecule type" value="Genomic_DNA"/>
</dbReference>
<evidence type="ECO:0000256" key="2">
    <source>
        <dbReference type="ARBA" id="ARBA00005684"/>
    </source>
</evidence>
<dbReference type="EC" id="2.4.1.25" evidence="3 10"/>
<reference evidence="12" key="1">
    <citation type="submission" date="2022-06" db="EMBL/GenBank/DDBJ databases">
        <title>CFH 74404 Thermomicrobiaceae sp.</title>
        <authorList>
            <person name="Ming H."/>
            <person name="Li W.-J."/>
            <person name="Zhao Z."/>
        </authorList>
    </citation>
    <scope>NUCLEOTIDE SEQUENCE</scope>
    <source>
        <strain evidence="12">CFH 74404</strain>
    </source>
</reference>
<dbReference type="Proteomes" id="UP001165306">
    <property type="component" value="Unassembled WGS sequence"/>
</dbReference>
<gene>
    <name evidence="12" type="primary">malQ</name>
    <name evidence="12" type="ORF">NET02_05560</name>
</gene>
<evidence type="ECO:0000313" key="12">
    <source>
        <dbReference type="EMBL" id="MCM8748605.1"/>
    </source>
</evidence>